<protein>
    <recommendedName>
        <fullName evidence="15">Chloride channel protein</fullName>
    </recommendedName>
</protein>
<dbReference type="Proteomes" id="UP000288859">
    <property type="component" value="Unassembled WGS sequence"/>
</dbReference>
<comment type="similarity">
    <text evidence="8">Belongs to the ThrE exporter (TC 2.A.79) family.</text>
</comment>
<feature type="compositionally biased region" description="Basic residues" evidence="9">
    <location>
        <begin position="304"/>
        <end position="313"/>
    </location>
</feature>
<feature type="transmembrane region" description="Helical" evidence="10">
    <location>
        <begin position="1167"/>
        <end position="1190"/>
    </location>
</feature>
<dbReference type="GO" id="GO:0005886">
    <property type="term" value="C:plasma membrane"/>
    <property type="evidence" value="ECO:0007669"/>
    <property type="project" value="TreeGrafter"/>
</dbReference>
<dbReference type="EMBL" id="NAJM01000043">
    <property type="protein sequence ID" value="RVX67897.1"/>
    <property type="molecule type" value="Genomic_DNA"/>
</dbReference>
<reference evidence="13 14" key="1">
    <citation type="submission" date="2017-03" db="EMBL/GenBank/DDBJ databases">
        <title>Genomes of endolithic fungi from Antarctica.</title>
        <authorList>
            <person name="Coleine C."/>
            <person name="Masonjones S."/>
            <person name="Stajich J.E."/>
        </authorList>
    </citation>
    <scope>NUCLEOTIDE SEQUENCE [LARGE SCALE GENOMIC DNA]</scope>
    <source>
        <strain evidence="13 14">CCFEE 6314</strain>
    </source>
</reference>
<dbReference type="VEuPathDB" id="FungiDB:PV10_08201"/>
<dbReference type="InterPro" id="IPR014743">
    <property type="entry name" value="Cl-channel_core"/>
</dbReference>
<feature type="compositionally biased region" description="Basic and acidic residues" evidence="9">
    <location>
        <begin position="210"/>
        <end position="223"/>
    </location>
</feature>
<evidence type="ECO:0000256" key="4">
    <source>
        <dbReference type="ARBA" id="ARBA00022989"/>
    </source>
</evidence>
<evidence type="ECO:0000256" key="9">
    <source>
        <dbReference type="SAM" id="MobiDB-lite"/>
    </source>
</evidence>
<keyword evidence="2" id="KW-0813">Transport</keyword>
<name>A0A438MVX8_EXOME</name>
<feature type="compositionally biased region" description="Basic and acidic residues" evidence="9">
    <location>
        <begin position="81"/>
        <end position="93"/>
    </location>
</feature>
<feature type="compositionally biased region" description="Polar residues" evidence="9">
    <location>
        <begin position="292"/>
        <end position="303"/>
    </location>
</feature>
<feature type="region of interest" description="Disordered" evidence="9">
    <location>
        <begin position="1055"/>
        <end position="1079"/>
    </location>
</feature>
<gene>
    <name evidence="13" type="ORF">B0A52_08502</name>
</gene>
<keyword evidence="7" id="KW-0868">Chloride</keyword>
<keyword evidence="4 10" id="KW-1133">Transmembrane helix</keyword>
<feature type="compositionally biased region" description="Polar residues" evidence="9">
    <location>
        <begin position="110"/>
        <end position="119"/>
    </location>
</feature>
<dbReference type="GO" id="GO:0005247">
    <property type="term" value="F:voltage-gated chloride channel activity"/>
    <property type="evidence" value="ECO:0007669"/>
    <property type="project" value="TreeGrafter"/>
</dbReference>
<feature type="domain" description="Threonine/Serine exporter ThrE" evidence="12">
    <location>
        <begin position="695"/>
        <end position="784"/>
    </location>
</feature>
<feature type="compositionally biased region" description="Polar residues" evidence="9">
    <location>
        <begin position="317"/>
        <end position="332"/>
    </location>
</feature>
<dbReference type="GO" id="GO:0005769">
    <property type="term" value="C:early endosome"/>
    <property type="evidence" value="ECO:0007669"/>
    <property type="project" value="TreeGrafter"/>
</dbReference>
<feature type="transmembrane region" description="Helical" evidence="10">
    <location>
        <begin position="563"/>
        <end position="581"/>
    </location>
</feature>
<dbReference type="InterPro" id="IPR010619">
    <property type="entry name" value="ThrE-like_N"/>
</dbReference>
<evidence type="ECO:0000259" key="11">
    <source>
        <dbReference type="Pfam" id="PF06738"/>
    </source>
</evidence>
<dbReference type="PRINTS" id="PR00762">
    <property type="entry name" value="CLCHANNEL"/>
</dbReference>
<feature type="transmembrane region" description="Helical" evidence="10">
    <location>
        <begin position="956"/>
        <end position="978"/>
    </location>
</feature>
<feature type="compositionally biased region" description="Low complexity" evidence="9">
    <location>
        <begin position="123"/>
        <end position="141"/>
    </location>
</feature>
<keyword evidence="3 10" id="KW-0812">Transmembrane</keyword>
<keyword evidence="5" id="KW-0406">Ion transport</keyword>
<keyword evidence="6 10" id="KW-0472">Membrane</keyword>
<evidence type="ECO:0000256" key="10">
    <source>
        <dbReference type="SAM" id="Phobius"/>
    </source>
</evidence>
<feature type="transmembrane region" description="Helical" evidence="10">
    <location>
        <begin position="1139"/>
        <end position="1155"/>
    </location>
</feature>
<dbReference type="InterPro" id="IPR046342">
    <property type="entry name" value="CBS_dom_sf"/>
</dbReference>
<dbReference type="Gene3D" id="1.10.3080.10">
    <property type="entry name" value="Clc chloride channel"/>
    <property type="match status" value="1"/>
</dbReference>
<sequence>MDISQFLSLTLVEPSIMSGGSPAGDGIPAQHSSQAPWESEHTSNESSQQSSRQQSRRPDRQTQRPPHKVTFSIADDQAESNPHRPVDPSHTHAESTVPEIHFSTPDVVTDTPSSSSWTGRTHAAAAYAQSRASRLADALSSGERRNKTPSGSNTPLMAPPQVYTPPNLSPPQRPLDDWLVNVGDVPLESLDKDKRPYTIHDDTTDDESDVEKPKALKRDDENLEEARRLVRTLTKGHNLTIPQDTRSGTATPAVDKYLHDVDYIPPPDEYRPGVFGAILSSKLANLAHSGFSPRNYQAESHSPTHGRHKHSQAHSRAGSSIPNSSEHSSGRATPSKRPKWYEQRPHSTGSMAALLAQASITSAAPAAPGTAGSVPRPPIHRAKSSNSMIATAVDMIKHPGNHFHAKSEQIRHAEEEQVIHDVAEIIACRKYLKRLGRSLMAVGAPSHRLEEYMKTSARALGIDGDFLYLPGSMIVSLNDKLTMSTEVTLLRESQNVELGRFKDVFEIYKLVIHGKYAAQEGTDELEIVMKKPPHNKTIWRIFAYGIAAIAVGPFAFSARPIDFGPSFLLGCTLGFLQLVVTTKSSQFSHVFEVLASVMIAFVARGLGSIYHNGKPVFCFSAIAQSSIALILPGYTVLCAALELQSKNLVAGSVRMVYAIIYSLFLGFGILIGTVLMGLVYPGAQDDVLCDIPPWFLWVPIFAVCLAFINQAKWRQIPVMALIACCGYQANFWISTRIANNIQVSNAIGAFVVGCMANLYSRFFHGLAAAAMLPSIFVQVPSGLAASGSLVAGITSANQISGNATGVSIVSNGTAGFLNAQNGTATEVYDLYFPGAVKNRARNKTMNDEIQVRYKSSLSVAVFPMAADEEAAHERTHLLARDRRFSSVAHAPETSSFVSKDEQALGETAVGERLPYNDYTTIDWLHDLVKDSYRFRSIHSRKGLRNSLVSAFDATQGWIAAALIGTLTACVAFLVDIAVATVSDWKTGYCSTNWLASREMCCTSKSPFNSSSESCSDWRFWSSNYWHRFGVYVALAILFGIISSTVTLTTKRALPATAPGSGDKSPPQENNRGDGSGPGDTAPMGKSIYMAAGSGIPEIKTILSGFVIPHFLDLNVLIVKAVGSIFAVSTGMCLGKEGPFVHISTCVSYLVAIRFPKYRDNGRKLREMLSAGCSSGLSVAFGAPIGGVLFSYEEISTYFPRKVLWRAFICSMFAAMTLKALNPTGTGKLVLFETNYGTTYQPYHYVVFVLLGIAGGIFGGVFCKANFFWSRNFRKYSIIKNYPVLEVFLVVLATALLQYPNPLTREPGDVIIKNLLVDCGDHSRREYVCVQEGHAEPTPEYLGWLAYGTLVKLILTIITFGIKVPSGIIIPALDGGAFFGRLIGQLPFLAGSISPGIFAMVGAGAFLAGVSRMTISLAVIMFELTGELEFIVPNMIGIMVAKWVADALEHNGVYDLAQTVLGHPFLDLDHSIKLVQKDVYLVEELIPPAQTMREITVEVPQSGVVPMAILKEKLHQLQRRGLMDAGLVLTQKGLLQGYLAEGELEFGLDTLGEGFGQGGQVRLLQAEPNMVDQPAEDELDMSHFIDRTPLSICAKAPMEYAVEMFGKLGLRYLCVTEAGSCRLVGVIIKKRLVVWLEERQP</sequence>
<dbReference type="GO" id="GO:0005794">
    <property type="term" value="C:Golgi apparatus"/>
    <property type="evidence" value="ECO:0007669"/>
    <property type="project" value="TreeGrafter"/>
</dbReference>
<feature type="transmembrane region" description="Helical" evidence="10">
    <location>
        <begin position="655"/>
        <end position="679"/>
    </location>
</feature>
<dbReference type="CDD" id="cd03684">
    <property type="entry name" value="ClC_3_like"/>
    <property type="match status" value="1"/>
</dbReference>
<evidence type="ECO:0000313" key="14">
    <source>
        <dbReference type="Proteomes" id="UP000288859"/>
    </source>
</evidence>
<dbReference type="InterPro" id="IPR024528">
    <property type="entry name" value="ThrE_2"/>
</dbReference>
<feature type="transmembrane region" description="Helical" evidence="10">
    <location>
        <begin position="622"/>
        <end position="643"/>
    </location>
</feature>
<feature type="transmembrane region" description="Helical" evidence="10">
    <location>
        <begin position="1106"/>
        <end position="1127"/>
    </location>
</feature>
<evidence type="ECO:0000256" key="1">
    <source>
        <dbReference type="ARBA" id="ARBA00004141"/>
    </source>
</evidence>
<feature type="region of interest" description="Disordered" evidence="9">
    <location>
        <begin position="15"/>
        <end position="223"/>
    </location>
</feature>
<evidence type="ECO:0000259" key="12">
    <source>
        <dbReference type="Pfam" id="PF12821"/>
    </source>
</evidence>
<dbReference type="Pfam" id="PF06738">
    <property type="entry name" value="ThrE"/>
    <property type="match status" value="1"/>
</dbReference>
<dbReference type="PANTHER" id="PTHR45711">
    <property type="entry name" value="CHLORIDE CHANNEL PROTEIN"/>
    <property type="match status" value="1"/>
</dbReference>
<comment type="subcellular location">
    <subcellularLocation>
        <location evidence="1">Membrane</location>
        <topology evidence="1">Multi-pass membrane protein</topology>
    </subcellularLocation>
</comment>
<evidence type="ECO:0000256" key="5">
    <source>
        <dbReference type="ARBA" id="ARBA00023065"/>
    </source>
</evidence>
<proteinExistence type="inferred from homology"/>
<evidence type="ECO:0000256" key="3">
    <source>
        <dbReference type="ARBA" id="ARBA00022692"/>
    </source>
</evidence>
<comment type="caution">
    <text evidence="13">The sequence shown here is derived from an EMBL/GenBank/DDBJ whole genome shotgun (WGS) entry which is preliminary data.</text>
</comment>
<feature type="transmembrane region" description="Helical" evidence="10">
    <location>
        <begin position="1343"/>
        <end position="1364"/>
    </location>
</feature>
<evidence type="ECO:0000256" key="6">
    <source>
        <dbReference type="ARBA" id="ARBA00023136"/>
    </source>
</evidence>
<organism evidence="13 14">
    <name type="scientific">Exophiala mesophila</name>
    <name type="common">Black yeast-like fungus</name>
    <dbReference type="NCBI Taxonomy" id="212818"/>
    <lineage>
        <taxon>Eukaryota</taxon>
        <taxon>Fungi</taxon>
        <taxon>Dikarya</taxon>
        <taxon>Ascomycota</taxon>
        <taxon>Pezizomycotina</taxon>
        <taxon>Eurotiomycetes</taxon>
        <taxon>Chaetothyriomycetidae</taxon>
        <taxon>Chaetothyriales</taxon>
        <taxon>Herpotrichiellaceae</taxon>
        <taxon>Exophiala</taxon>
    </lineage>
</organism>
<dbReference type="Pfam" id="PF12821">
    <property type="entry name" value="ThrE_2"/>
    <property type="match status" value="1"/>
</dbReference>
<dbReference type="VEuPathDB" id="FungiDB:PV10_08202"/>
<feature type="transmembrane region" description="Helical" evidence="10">
    <location>
        <begin position="691"/>
        <end position="709"/>
    </location>
</feature>
<dbReference type="SUPFAM" id="SSF81340">
    <property type="entry name" value="Clc chloride channel"/>
    <property type="match status" value="1"/>
</dbReference>
<feature type="transmembrane region" description="Helical" evidence="10">
    <location>
        <begin position="1028"/>
        <end position="1048"/>
    </location>
</feature>
<dbReference type="OrthoDB" id="44789at2759"/>
<feature type="compositionally biased region" description="Basic and acidic residues" evidence="9">
    <location>
        <begin position="189"/>
        <end position="202"/>
    </location>
</feature>
<evidence type="ECO:0008006" key="15">
    <source>
        <dbReference type="Google" id="ProtNLM"/>
    </source>
</evidence>
<feature type="transmembrane region" description="Helical" evidence="10">
    <location>
        <begin position="1241"/>
        <end position="1268"/>
    </location>
</feature>
<feature type="region of interest" description="Disordered" evidence="9">
    <location>
        <begin position="292"/>
        <end position="347"/>
    </location>
</feature>
<accession>A0A438MVX8</accession>
<dbReference type="Pfam" id="PF00654">
    <property type="entry name" value="Voltage_CLC"/>
    <property type="match status" value="1"/>
</dbReference>
<dbReference type="InterPro" id="IPR001807">
    <property type="entry name" value="ClC"/>
</dbReference>
<dbReference type="SUPFAM" id="SSF54631">
    <property type="entry name" value="CBS-domain pair"/>
    <property type="match status" value="1"/>
</dbReference>
<evidence type="ECO:0000256" key="7">
    <source>
        <dbReference type="ARBA" id="ARBA00023214"/>
    </source>
</evidence>
<evidence type="ECO:0000313" key="13">
    <source>
        <dbReference type="EMBL" id="RVX67897.1"/>
    </source>
</evidence>
<evidence type="ECO:0000256" key="8">
    <source>
        <dbReference type="ARBA" id="ARBA00034125"/>
    </source>
</evidence>
<feature type="transmembrane region" description="Helical" evidence="10">
    <location>
        <begin position="1385"/>
        <end position="1406"/>
    </location>
</feature>
<feature type="domain" description="Threonine/serine exporter-like N-terminal" evidence="11">
    <location>
        <begin position="432"/>
        <end position="675"/>
    </location>
</feature>
<evidence type="ECO:0000256" key="2">
    <source>
        <dbReference type="ARBA" id="ARBA00022448"/>
    </source>
</evidence>
<dbReference type="PANTHER" id="PTHR45711:SF3">
    <property type="entry name" value="CLC CHANNEL"/>
    <property type="match status" value="1"/>
</dbReference>
<feature type="transmembrane region" description="Helical" evidence="10">
    <location>
        <begin position="593"/>
        <end position="610"/>
    </location>
</feature>